<reference evidence="5 6" key="1">
    <citation type="submission" date="2016-08" db="EMBL/GenBank/DDBJ databases">
        <authorList>
            <person name="Seilhamer J.J."/>
        </authorList>
    </citation>
    <scope>NUCLEOTIDE SEQUENCE [LARGE SCALE GENOMIC DNA]</scope>
    <source>
        <strain evidence="5 6">PH27A</strain>
    </source>
</reference>
<dbReference type="NCBIfam" id="NF006565">
    <property type="entry name" value="PRK09072.1"/>
    <property type="match status" value="1"/>
</dbReference>
<dbReference type="OrthoDB" id="7301144at2"/>
<dbReference type="Pfam" id="PF00106">
    <property type="entry name" value="adh_short"/>
    <property type="match status" value="1"/>
</dbReference>
<dbReference type="InterPro" id="IPR002347">
    <property type="entry name" value="SDR_fam"/>
</dbReference>
<sequence>MQWSERVILLTGATGGIGRALVDALLPLKAQLLVVGRNGEQLQRLSQLCPKYIMPVQLDLSDSDSYTTLAEIAEHHQVDMLINAAGLNSLVDFEQQSADDIQQMLQTNVLAPMLLTQQLLPTLKRQSRAWVINLGSTLGAIGHPGYVSYCSTKFALRGFSQSLRRELADTSVRVLYIAPRAVQTRMNSGAAKDMNQRLGNTMDTPEQVAQHIIKAIASEQDDTVIGWPERLFVRLNGLFPALVDKALRRQLPVIRQFVR</sequence>
<dbReference type="InterPro" id="IPR057326">
    <property type="entry name" value="KR_dom"/>
</dbReference>
<evidence type="ECO:0000256" key="2">
    <source>
        <dbReference type="ARBA" id="ARBA00023002"/>
    </source>
</evidence>
<dbReference type="PANTHER" id="PTHR44196:SF1">
    <property type="entry name" value="DEHYDROGENASE_REDUCTASE SDR FAMILY MEMBER 7B"/>
    <property type="match status" value="1"/>
</dbReference>
<dbReference type="Proteomes" id="UP000094291">
    <property type="component" value="Unassembled WGS sequence"/>
</dbReference>
<dbReference type="PROSITE" id="PS00061">
    <property type="entry name" value="ADH_SHORT"/>
    <property type="match status" value="1"/>
</dbReference>
<evidence type="ECO:0000313" key="6">
    <source>
        <dbReference type="Proteomes" id="UP000094291"/>
    </source>
</evidence>
<dbReference type="PANTHER" id="PTHR44196">
    <property type="entry name" value="DEHYDROGENASE/REDUCTASE SDR FAMILY MEMBER 7B"/>
    <property type="match status" value="1"/>
</dbReference>
<keyword evidence="2" id="KW-0560">Oxidoreductase</keyword>
<accession>A0A1E2VEJ5</accession>
<dbReference type="SUPFAM" id="SSF51735">
    <property type="entry name" value="NAD(P)-binding Rossmann-fold domains"/>
    <property type="match status" value="1"/>
</dbReference>
<comment type="similarity">
    <text evidence="1 3">Belongs to the short-chain dehydrogenases/reductases (SDR) family.</text>
</comment>
<dbReference type="Gene3D" id="3.40.50.720">
    <property type="entry name" value="NAD(P)-binding Rossmann-like Domain"/>
    <property type="match status" value="1"/>
</dbReference>
<dbReference type="PRINTS" id="PR00081">
    <property type="entry name" value="GDHRDH"/>
</dbReference>
<comment type="caution">
    <text evidence="5">The sequence shown here is derived from an EMBL/GenBank/DDBJ whole genome shotgun (WGS) entry which is preliminary data.</text>
</comment>
<dbReference type="InterPro" id="IPR036291">
    <property type="entry name" value="NAD(P)-bd_dom_sf"/>
</dbReference>
<evidence type="ECO:0000256" key="1">
    <source>
        <dbReference type="ARBA" id="ARBA00006484"/>
    </source>
</evidence>
<gene>
    <name evidence="5" type="ORF">BFW38_07175</name>
</gene>
<evidence type="ECO:0000259" key="4">
    <source>
        <dbReference type="SMART" id="SM00822"/>
    </source>
</evidence>
<dbReference type="GO" id="GO:0016491">
    <property type="term" value="F:oxidoreductase activity"/>
    <property type="evidence" value="ECO:0007669"/>
    <property type="project" value="UniProtKB-KW"/>
</dbReference>
<dbReference type="AlphaFoldDB" id="A0A1E2VEJ5"/>
<dbReference type="STRING" id="197479.BFW38_07175"/>
<proteinExistence type="inferred from homology"/>
<keyword evidence="6" id="KW-1185">Reference proteome</keyword>
<organism evidence="5 6">
    <name type="scientific">Terasakiispira papahanaumokuakeensis</name>
    <dbReference type="NCBI Taxonomy" id="197479"/>
    <lineage>
        <taxon>Bacteria</taxon>
        <taxon>Pseudomonadati</taxon>
        <taxon>Pseudomonadota</taxon>
        <taxon>Gammaproteobacteria</taxon>
        <taxon>Oceanospirillales</taxon>
        <taxon>Terasakiispira</taxon>
    </lineage>
</organism>
<dbReference type="GO" id="GO:0016020">
    <property type="term" value="C:membrane"/>
    <property type="evidence" value="ECO:0007669"/>
    <property type="project" value="TreeGrafter"/>
</dbReference>
<dbReference type="EMBL" id="MDTQ01000001">
    <property type="protein sequence ID" value="ODC05266.1"/>
    <property type="molecule type" value="Genomic_DNA"/>
</dbReference>
<evidence type="ECO:0000256" key="3">
    <source>
        <dbReference type="RuleBase" id="RU000363"/>
    </source>
</evidence>
<protein>
    <submittedName>
        <fullName evidence="5">Short chain dehydrogenase</fullName>
    </submittedName>
</protein>
<dbReference type="InterPro" id="IPR020904">
    <property type="entry name" value="Sc_DH/Rdtase_CS"/>
</dbReference>
<dbReference type="SMART" id="SM00822">
    <property type="entry name" value="PKS_KR"/>
    <property type="match status" value="1"/>
</dbReference>
<feature type="domain" description="Ketoreductase" evidence="4">
    <location>
        <begin position="6"/>
        <end position="182"/>
    </location>
</feature>
<evidence type="ECO:0000313" key="5">
    <source>
        <dbReference type="EMBL" id="ODC05266.1"/>
    </source>
</evidence>
<dbReference type="CDD" id="cd05233">
    <property type="entry name" value="SDR_c"/>
    <property type="match status" value="1"/>
</dbReference>
<name>A0A1E2VEJ5_9GAMM</name>
<dbReference type="PRINTS" id="PR00080">
    <property type="entry name" value="SDRFAMILY"/>
</dbReference>